<sequence>MKKKILVIDDDEAMRWLIKKMLEKDYIVDVFSNVAHALKHMNQFGHPDVIVTDIHLPVIDGKDFLTNLKTNGLYSGIPVIVISSFRDDKTKNYCLEAGADEYIVKPFNPEKLIELLNNLITNKRKENSLIN</sequence>
<evidence type="ECO:0000256" key="1">
    <source>
        <dbReference type="ARBA" id="ARBA00022553"/>
    </source>
</evidence>
<dbReference type="PANTHER" id="PTHR44591">
    <property type="entry name" value="STRESS RESPONSE REGULATOR PROTEIN 1"/>
    <property type="match status" value="1"/>
</dbReference>
<protein>
    <submittedName>
        <fullName evidence="4">Response regulator</fullName>
    </submittedName>
</protein>
<dbReference type="PANTHER" id="PTHR44591:SF3">
    <property type="entry name" value="RESPONSE REGULATORY DOMAIN-CONTAINING PROTEIN"/>
    <property type="match status" value="1"/>
</dbReference>
<dbReference type="InterPro" id="IPR011006">
    <property type="entry name" value="CheY-like_superfamily"/>
</dbReference>
<dbReference type="CDD" id="cd00156">
    <property type="entry name" value="REC"/>
    <property type="match status" value="1"/>
</dbReference>
<evidence type="ECO:0000259" key="3">
    <source>
        <dbReference type="PROSITE" id="PS50110"/>
    </source>
</evidence>
<dbReference type="Gene3D" id="3.40.50.2300">
    <property type="match status" value="1"/>
</dbReference>
<evidence type="ECO:0000256" key="2">
    <source>
        <dbReference type="PROSITE-ProRule" id="PRU00169"/>
    </source>
</evidence>
<reference evidence="4" key="1">
    <citation type="submission" date="2021-01" db="EMBL/GenBank/DDBJ databases">
        <title>Fulvivirga kasyanovii gen. nov., sp nov., a novel member of the phylum Bacteroidetes isolated from seawater in a mussel farm.</title>
        <authorList>
            <person name="Zhao L.-H."/>
            <person name="Wang Z.-J."/>
        </authorList>
    </citation>
    <scope>NUCLEOTIDE SEQUENCE</scope>
    <source>
        <strain evidence="4">29W222</strain>
    </source>
</reference>
<proteinExistence type="predicted"/>
<name>A0A937FZI1_9BACT</name>
<feature type="modified residue" description="4-aspartylphosphate" evidence="2">
    <location>
        <position position="53"/>
    </location>
</feature>
<dbReference type="Proteomes" id="UP000614216">
    <property type="component" value="Unassembled WGS sequence"/>
</dbReference>
<feature type="domain" description="Response regulatory" evidence="3">
    <location>
        <begin position="4"/>
        <end position="120"/>
    </location>
</feature>
<comment type="caution">
    <text evidence="4">The sequence shown here is derived from an EMBL/GenBank/DDBJ whole genome shotgun (WGS) entry which is preliminary data.</text>
</comment>
<dbReference type="RefSeq" id="WP_202858429.1">
    <property type="nucleotide sequence ID" value="NZ_JAEUGD010000066.1"/>
</dbReference>
<dbReference type="SMART" id="SM00448">
    <property type="entry name" value="REC"/>
    <property type="match status" value="1"/>
</dbReference>
<dbReference type="InterPro" id="IPR001789">
    <property type="entry name" value="Sig_transdc_resp-reg_receiver"/>
</dbReference>
<dbReference type="AlphaFoldDB" id="A0A937FZI1"/>
<keyword evidence="5" id="KW-1185">Reference proteome</keyword>
<dbReference type="PROSITE" id="PS50110">
    <property type="entry name" value="RESPONSE_REGULATORY"/>
    <property type="match status" value="1"/>
</dbReference>
<evidence type="ECO:0000313" key="5">
    <source>
        <dbReference type="Proteomes" id="UP000614216"/>
    </source>
</evidence>
<accession>A0A937FZI1</accession>
<dbReference type="Pfam" id="PF00072">
    <property type="entry name" value="Response_reg"/>
    <property type="match status" value="1"/>
</dbReference>
<dbReference type="GO" id="GO:0000160">
    <property type="term" value="P:phosphorelay signal transduction system"/>
    <property type="evidence" value="ECO:0007669"/>
    <property type="project" value="InterPro"/>
</dbReference>
<evidence type="ECO:0000313" key="4">
    <source>
        <dbReference type="EMBL" id="MBL6448889.1"/>
    </source>
</evidence>
<dbReference type="SUPFAM" id="SSF52172">
    <property type="entry name" value="CheY-like"/>
    <property type="match status" value="1"/>
</dbReference>
<keyword evidence="1 2" id="KW-0597">Phosphoprotein</keyword>
<dbReference type="EMBL" id="JAEUGD010000066">
    <property type="protein sequence ID" value="MBL6448889.1"/>
    <property type="molecule type" value="Genomic_DNA"/>
</dbReference>
<dbReference type="InterPro" id="IPR050595">
    <property type="entry name" value="Bact_response_regulator"/>
</dbReference>
<gene>
    <name evidence="4" type="ORF">JMN32_21435</name>
</gene>
<organism evidence="4 5">
    <name type="scientific">Fulvivirga marina</name>
    <dbReference type="NCBI Taxonomy" id="2494733"/>
    <lineage>
        <taxon>Bacteria</taxon>
        <taxon>Pseudomonadati</taxon>
        <taxon>Bacteroidota</taxon>
        <taxon>Cytophagia</taxon>
        <taxon>Cytophagales</taxon>
        <taxon>Fulvivirgaceae</taxon>
        <taxon>Fulvivirga</taxon>
    </lineage>
</organism>